<sequence>MKASKADIIAQLQRDILPLQGYKPVAGNICFDAGLGIIKEAFPNASFPLGAIHEFFCTGAEDASATSGFIAGIVSAMMQKGGVALWISASQTIFPPALKIFGIAPEKVIFINLTKEKEILWVMEEALKCEGLAAVITDTPEVSFTASRRFQLAVEQSRVTGFIVRRNPRNLATACVTRWKISPLPSISEDGLPGVGFPRWNVELLKVRNGTPGIWQVEWRGRFRHVFRIASINKEQQRKAV</sequence>
<protein>
    <recommendedName>
        <fullName evidence="3">Error-prone repair protein ImuA</fullName>
    </recommendedName>
</protein>
<dbReference type="RefSeq" id="WP_147205487.1">
    <property type="nucleotide sequence ID" value="NZ_BJYT01000020.1"/>
</dbReference>
<organism evidence="1 2">
    <name type="scientific">Segetibacter aerophilus</name>
    <dbReference type="NCBI Taxonomy" id="670293"/>
    <lineage>
        <taxon>Bacteria</taxon>
        <taxon>Pseudomonadati</taxon>
        <taxon>Bacteroidota</taxon>
        <taxon>Chitinophagia</taxon>
        <taxon>Chitinophagales</taxon>
        <taxon>Chitinophagaceae</taxon>
        <taxon>Segetibacter</taxon>
    </lineage>
</organism>
<evidence type="ECO:0008006" key="3">
    <source>
        <dbReference type="Google" id="ProtNLM"/>
    </source>
</evidence>
<gene>
    <name evidence="1" type="ORF">SAE01_38720</name>
</gene>
<dbReference type="AlphaFoldDB" id="A0A512BHB7"/>
<dbReference type="SUPFAM" id="SSF52540">
    <property type="entry name" value="P-loop containing nucleoside triphosphate hydrolases"/>
    <property type="match status" value="1"/>
</dbReference>
<comment type="caution">
    <text evidence="1">The sequence shown here is derived from an EMBL/GenBank/DDBJ whole genome shotgun (WGS) entry which is preliminary data.</text>
</comment>
<dbReference type="Gene3D" id="3.40.50.300">
    <property type="entry name" value="P-loop containing nucleotide triphosphate hydrolases"/>
    <property type="match status" value="1"/>
</dbReference>
<evidence type="ECO:0000313" key="2">
    <source>
        <dbReference type="Proteomes" id="UP000321513"/>
    </source>
</evidence>
<reference evidence="1 2" key="1">
    <citation type="submission" date="2019-07" db="EMBL/GenBank/DDBJ databases">
        <title>Whole genome shotgun sequence of Segetibacter aerophilus NBRC 106135.</title>
        <authorList>
            <person name="Hosoyama A."/>
            <person name="Uohara A."/>
            <person name="Ohji S."/>
            <person name="Ichikawa N."/>
        </authorList>
    </citation>
    <scope>NUCLEOTIDE SEQUENCE [LARGE SCALE GENOMIC DNA]</scope>
    <source>
        <strain evidence="1 2">NBRC 106135</strain>
    </source>
</reference>
<dbReference type="Proteomes" id="UP000321513">
    <property type="component" value="Unassembled WGS sequence"/>
</dbReference>
<dbReference type="InterPro" id="IPR027417">
    <property type="entry name" value="P-loop_NTPase"/>
</dbReference>
<dbReference type="InterPro" id="IPR017026">
    <property type="entry name" value="ImuA"/>
</dbReference>
<accession>A0A512BHB7</accession>
<name>A0A512BHB7_9BACT</name>
<proteinExistence type="predicted"/>
<evidence type="ECO:0000313" key="1">
    <source>
        <dbReference type="EMBL" id="GEO11376.1"/>
    </source>
</evidence>
<dbReference type="EMBL" id="BJYT01000020">
    <property type="protein sequence ID" value="GEO11376.1"/>
    <property type="molecule type" value="Genomic_DNA"/>
</dbReference>
<keyword evidence="2" id="KW-1185">Reference proteome</keyword>
<dbReference type="OrthoDB" id="836928at2"/>
<dbReference type="PIRSF" id="PIRSF034285">
    <property type="entry name" value="UCP034285"/>
    <property type="match status" value="1"/>
</dbReference>